<dbReference type="FunFam" id="1.10.10.10:FF:000456">
    <property type="entry name" value="LysR family transcriptional regulator ArgP"/>
    <property type="match status" value="1"/>
</dbReference>
<keyword evidence="10" id="KW-1185">Reference proteome</keyword>
<keyword evidence="4" id="KW-0238">DNA-binding</keyword>
<protein>
    <recommendedName>
        <fullName evidence="7">HTH-type transcriptional regulator LysG</fullName>
    </recommendedName>
</protein>
<reference evidence="9 10" key="1">
    <citation type="submission" date="2018-10" db="EMBL/GenBank/DDBJ databases">
        <title>Sequencing the genomes of 1000 actinobacteria strains.</title>
        <authorList>
            <person name="Klenk H.-P."/>
        </authorList>
    </citation>
    <scope>NUCLEOTIDE SEQUENCE [LARGE SCALE GENOMIC DNA]</scope>
    <source>
        <strain evidence="9 10">DSM 43911</strain>
    </source>
</reference>
<dbReference type="Gene3D" id="3.40.190.290">
    <property type="match status" value="1"/>
</dbReference>
<keyword evidence="2" id="KW-0678">Repressor</keyword>
<gene>
    <name evidence="9" type="ORF">DFJ66_1881</name>
</gene>
<keyword evidence="5" id="KW-0010">Activator</keyword>
<dbReference type="PANTHER" id="PTHR30579:SF2">
    <property type="entry name" value="HTH-TYPE TRANSCRIPTIONAL REGULATOR ARGP"/>
    <property type="match status" value="1"/>
</dbReference>
<evidence type="ECO:0000256" key="3">
    <source>
        <dbReference type="ARBA" id="ARBA00023015"/>
    </source>
</evidence>
<dbReference type="NCBIfam" id="TIGR03298">
    <property type="entry name" value="argP"/>
    <property type="match status" value="1"/>
</dbReference>
<dbReference type="Pfam" id="PF03466">
    <property type="entry name" value="LysR_substrate"/>
    <property type="match status" value="1"/>
</dbReference>
<evidence type="ECO:0000256" key="5">
    <source>
        <dbReference type="ARBA" id="ARBA00023159"/>
    </source>
</evidence>
<dbReference type="InterPro" id="IPR036390">
    <property type="entry name" value="WH_DNA-bd_sf"/>
</dbReference>
<dbReference type="InterPro" id="IPR000847">
    <property type="entry name" value="LysR_HTH_N"/>
</dbReference>
<dbReference type="SUPFAM" id="SSF53850">
    <property type="entry name" value="Periplasmic binding protein-like II"/>
    <property type="match status" value="1"/>
</dbReference>
<proteinExistence type="inferred from homology"/>
<keyword evidence="3" id="KW-0805">Transcription regulation</keyword>
<dbReference type="NCBIfam" id="NF002964">
    <property type="entry name" value="PRK03635.1"/>
    <property type="match status" value="1"/>
</dbReference>
<comment type="similarity">
    <text evidence="1">Belongs to the LysR transcriptional regulatory family.</text>
</comment>
<dbReference type="PANTHER" id="PTHR30579">
    <property type="entry name" value="TRANSCRIPTIONAL REGULATOR"/>
    <property type="match status" value="1"/>
</dbReference>
<dbReference type="AlphaFoldDB" id="A0A495XAY5"/>
<comment type="caution">
    <text evidence="9">The sequence shown here is derived from an EMBL/GenBank/DDBJ whole genome shotgun (WGS) entry which is preliminary data.</text>
</comment>
<dbReference type="Proteomes" id="UP000272729">
    <property type="component" value="Unassembled WGS sequence"/>
</dbReference>
<dbReference type="InterPro" id="IPR050176">
    <property type="entry name" value="LTTR"/>
</dbReference>
<dbReference type="InterPro" id="IPR005119">
    <property type="entry name" value="LysR_subst-bd"/>
</dbReference>
<organism evidence="9 10">
    <name type="scientific">Saccharothrix variisporea</name>
    <dbReference type="NCBI Taxonomy" id="543527"/>
    <lineage>
        <taxon>Bacteria</taxon>
        <taxon>Bacillati</taxon>
        <taxon>Actinomycetota</taxon>
        <taxon>Actinomycetes</taxon>
        <taxon>Pseudonocardiales</taxon>
        <taxon>Pseudonocardiaceae</taxon>
        <taxon>Saccharothrix</taxon>
    </lineage>
</organism>
<dbReference type="RefSeq" id="WP_121230917.1">
    <property type="nucleotide sequence ID" value="NZ_JBIUBA010000007.1"/>
</dbReference>
<evidence type="ECO:0000256" key="6">
    <source>
        <dbReference type="ARBA" id="ARBA00023163"/>
    </source>
</evidence>
<accession>A0A495XAY5</accession>
<dbReference type="GO" id="GO:0003700">
    <property type="term" value="F:DNA-binding transcription factor activity"/>
    <property type="evidence" value="ECO:0007669"/>
    <property type="project" value="InterPro"/>
</dbReference>
<dbReference type="SUPFAM" id="SSF46785">
    <property type="entry name" value="Winged helix' DNA-binding domain"/>
    <property type="match status" value="1"/>
</dbReference>
<dbReference type="EMBL" id="RBXR01000001">
    <property type="protein sequence ID" value="RKT68688.1"/>
    <property type="molecule type" value="Genomic_DNA"/>
</dbReference>
<evidence type="ECO:0000256" key="4">
    <source>
        <dbReference type="ARBA" id="ARBA00023125"/>
    </source>
</evidence>
<dbReference type="Gene3D" id="1.10.10.10">
    <property type="entry name" value="Winged helix-like DNA-binding domain superfamily/Winged helix DNA-binding domain"/>
    <property type="match status" value="1"/>
</dbReference>
<evidence type="ECO:0000256" key="2">
    <source>
        <dbReference type="ARBA" id="ARBA00022491"/>
    </source>
</evidence>
<sequence>MLDPEAVKTLLAVVDEGTFDAAAKALHVTPSAVSQRIKALEQRTGRVLLVRTKPARLTESGQVIARYGRQLALLEQDTAAGLGLTERPTAIQVAVNADSLNTWFRDVVRELAGDDDIVLGVLRDDQDHTAEALRQGLVVAAVTSSPQPVQGCSVRPLGSMRYHAVANKTFAKRWQGKDLSTVPVVVFDDKDDLQDAFCRRITGKQASSHRHYLPDGPVFEDAVVAGAGWALLSEHQVKRHRGLVHLYPDDPVDVPLHWQQWKLDSPPLQRVADAVFRAARGELHISAPGT</sequence>
<feature type="domain" description="HTH lysR-type" evidence="8">
    <location>
        <begin position="2"/>
        <end position="58"/>
    </location>
</feature>
<evidence type="ECO:0000256" key="1">
    <source>
        <dbReference type="ARBA" id="ARBA00009437"/>
    </source>
</evidence>
<dbReference type="OrthoDB" id="3252676at2"/>
<evidence type="ECO:0000313" key="9">
    <source>
        <dbReference type="EMBL" id="RKT68688.1"/>
    </source>
</evidence>
<name>A0A495XAY5_9PSEU</name>
<dbReference type="GO" id="GO:0003677">
    <property type="term" value="F:DNA binding"/>
    <property type="evidence" value="ECO:0007669"/>
    <property type="project" value="UniProtKB-KW"/>
</dbReference>
<dbReference type="InterPro" id="IPR036388">
    <property type="entry name" value="WH-like_DNA-bd_sf"/>
</dbReference>
<keyword evidence="6" id="KW-0804">Transcription</keyword>
<dbReference type="InterPro" id="IPR017685">
    <property type="entry name" value="ArgP"/>
</dbReference>
<evidence type="ECO:0000256" key="7">
    <source>
        <dbReference type="ARBA" id="ARBA00074218"/>
    </source>
</evidence>
<dbReference type="Pfam" id="PF00126">
    <property type="entry name" value="HTH_1"/>
    <property type="match status" value="1"/>
</dbReference>
<dbReference type="PROSITE" id="PS50931">
    <property type="entry name" value="HTH_LYSR"/>
    <property type="match status" value="1"/>
</dbReference>
<evidence type="ECO:0000259" key="8">
    <source>
        <dbReference type="PROSITE" id="PS50931"/>
    </source>
</evidence>
<evidence type="ECO:0000313" key="10">
    <source>
        <dbReference type="Proteomes" id="UP000272729"/>
    </source>
</evidence>